<dbReference type="EMBL" id="JACVVK020000054">
    <property type="protein sequence ID" value="KAK7497933.1"/>
    <property type="molecule type" value="Genomic_DNA"/>
</dbReference>
<sequence>MSQKRECNTRVSNKHYSGAMPQNFKTMCIGGQLPTPELSEMKILATARDGKSLVGVERPAGSPPLEADLSDSAAQAGEMDSF</sequence>
<gene>
    <name evidence="2" type="ORF">BaRGS_00010804</name>
</gene>
<dbReference type="AlphaFoldDB" id="A0ABD0LET7"/>
<accession>A0ABD0LET7</accession>
<evidence type="ECO:0000256" key="1">
    <source>
        <dbReference type="SAM" id="MobiDB-lite"/>
    </source>
</evidence>
<organism evidence="2 3">
    <name type="scientific">Batillaria attramentaria</name>
    <dbReference type="NCBI Taxonomy" id="370345"/>
    <lineage>
        <taxon>Eukaryota</taxon>
        <taxon>Metazoa</taxon>
        <taxon>Spiralia</taxon>
        <taxon>Lophotrochozoa</taxon>
        <taxon>Mollusca</taxon>
        <taxon>Gastropoda</taxon>
        <taxon>Caenogastropoda</taxon>
        <taxon>Sorbeoconcha</taxon>
        <taxon>Cerithioidea</taxon>
        <taxon>Batillariidae</taxon>
        <taxon>Batillaria</taxon>
    </lineage>
</organism>
<reference evidence="2 3" key="1">
    <citation type="journal article" date="2023" name="Sci. Data">
        <title>Genome assembly of the Korean intertidal mud-creeper Batillaria attramentaria.</title>
        <authorList>
            <person name="Patra A.K."/>
            <person name="Ho P.T."/>
            <person name="Jun S."/>
            <person name="Lee S.J."/>
            <person name="Kim Y."/>
            <person name="Won Y.J."/>
        </authorList>
    </citation>
    <scope>NUCLEOTIDE SEQUENCE [LARGE SCALE GENOMIC DNA]</scope>
    <source>
        <strain evidence="2">Wonlab-2016</strain>
    </source>
</reference>
<feature type="region of interest" description="Disordered" evidence="1">
    <location>
        <begin position="54"/>
        <end position="82"/>
    </location>
</feature>
<evidence type="ECO:0000313" key="2">
    <source>
        <dbReference type="EMBL" id="KAK7497933.1"/>
    </source>
</evidence>
<evidence type="ECO:0000313" key="3">
    <source>
        <dbReference type="Proteomes" id="UP001519460"/>
    </source>
</evidence>
<protein>
    <submittedName>
        <fullName evidence="2">Uncharacterized protein</fullName>
    </submittedName>
</protein>
<keyword evidence="3" id="KW-1185">Reference proteome</keyword>
<name>A0ABD0LET7_9CAEN</name>
<proteinExistence type="predicted"/>
<comment type="caution">
    <text evidence="2">The sequence shown here is derived from an EMBL/GenBank/DDBJ whole genome shotgun (WGS) entry which is preliminary data.</text>
</comment>
<dbReference type="Proteomes" id="UP001519460">
    <property type="component" value="Unassembled WGS sequence"/>
</dbReference>